<evidence type="ECO:0008006" key="4">
    <source>
        <dbReference type="Google" id="ProtNLM"/>
    </source>
</evidence>
<name>A0ABP9URN6_9BACT</name>
<organism evidence="2 3">
    <name type="scientific">Haloferula sargassicola</name>
    <dbReference type="NCBI Taxonomy" id="490096"/>
    <lineage>
        <taxon>Bacteria</taxon>
        <taxon>Pseudomonadati</taxon>
        <taxon>Verrucomicrobiota</taxon>
        <taxon>Verrucomicrobiia</taxon>
        <taxon>Verrucomicrobiales</taxon>
        <taxon>Verrucomicrobiaceae</taxon>
        <taxon>Haloferula</taxon>
    </lineage>
</organism>
<evidence type="ECO:0000256" key="1">
    <source>
        <dbReference type="SAM" id="MobiDB-lite"/>
    </source>
</evidence>
<gene>
    <name evidence="2" type="ORF">Hsar01_03252</name>
</gene>
<dbReference type="Proteomes" id="UP001476282">
    <property type="component" value="Unassembled WGS sequence"/>
</dbReference>
<evidence type="ECO:0000313" key="3">
    <source>
        <dbReference type="Proteomes" id="UP001476282"/>
    </source>
</evidence>
<sequence>MATTTKPASSKRSTERAPGSLQLFTSSEARRDWKKVTERALAGEKVAILIGKRAVALRPVELTYAEEEYGVGETELHGKAQEILKRARKERAEGKTGSGSNLL</sequence>
<accession>A0ABP9URN6</accession>
<protein>
    <recommendedName>
        <fullName evidence="4">Antitoxin</fullName>
    </recommendedName>
</protein>
<evidence type="ECO:0000313" key="2">
    <source>
        <dbReference type="EMBL" id="GAA5484014.1"/>
    </source>
</evidence>
<reference evidence="2 3" key="1">
    <citation type="submission" date="2024-02" db="EMBL/GenBank/DDBJ databases">
        <title>Haloferula sargassicola NBRC 104335.</title>
        <authorList>
            <person name="Ichikawa N."/>
            <person name="Katano-Makiyama Y."/>
            <person name="Hidaka K."/>
        </authorList>
    </citation>
    <scope>NUCLEOTIDE SEQUENCE [LARGE SCALE GENOMIC DNA]</scope>
    <source>
        <strain evidence="2 3">NBRC 104335</strain>
    </source>
</reference>
<feature type="compositionally biased region" description="Polar residues" evidence="1">
    <location>
        <begin position="1"/>
        <end position="11"/>
    </location>
</feature>
<comment type="caution">
    <text evidence="2">The sequence shown here is derived from an EMBL/GenBank/DDBJ whole genome shotgun (WGS) entry which is preliminary data.</text>
</comment>
<feature type="region of interest" description="Disordered" evidence="1">
    <location>
        <begin position="1"/>
        <end position="26"/>
    </location>
</feature>
<proteinExistence type="predicted"/>
<keyword evidence="3" id="KW-1185">Reference proteome</keyword>
<dbReference type="RefSeq" id="WP_353568113.1">
    <property type="nucleotide sequence ID" value="NZ_BAABRI010000019.1"/>
</dbReference>
<dbReference type="EMBL" id="BAABRI010000019">
    <property type="protein sequence ID" value="GAA5484014.1"/>
    <property type="molecule type" value="Genomic_DNA"/>
</dbReference>